<dbReference type="InterPro" id="IPR049789">
    <property type="entry name" value="ArsI/CadI-like"/>
</dbReference>
<sequence length="149" mass="16666">MSVFQTHVALIVTNLEQSVSFYQTLFGVEPVKYKADYAKFDVTNPPLNLTLNLAEEIQPGGTLSHLGIQVDSSETVQAAIQRFQQAKLATFEEHNTDCCYAIQDKVWVTDPDGNRWEIFVVKLADTTPEENLFTTRSEAAETVKSSCCK</sequence>
<dbReference type="EMBL" id="LATL02000034">
    <property type="protein sequence ID" value="KKD35826.1"/>
    <property type="molecule type" value="Genomic_DNA"/>
</dbReference>
<dbReference type="Gene3D" id="3.10.180.10">
    <property type="entry name" value="2,3-Dihydroxybiphenyl 1,2-Dioxygenase, domain 1"/>
    <property type="match status" value="1"/>
</dbReference>
<proteinExistence type="predicted"/>
<dbReference type="GO" id="GO:0046686">
    <property type="term" value="P:response to cadmium ion"/>
    <property type="evidence" value="ECO:0007669"/>
    <property type="project" value="TreeGrafter"/>
</dbReference>
<dbReference type="PANTHER" id="PTHR41294">
    <property type="entry name" value="CADMIUM-INDUCED PROTEIN CADI"/>
    <property type="match status" value="1"/>
</dbReference>
<gene>
    <name evidence="2" type="ORF">WN50_23180</name>
</gene>
<dbReference type="NCBIfam" id="NF041414">
    <property type="entry name" value="ArsI_CadI_VOC"/>
    <property type="match status" value="1"/>
</dbReference>
<dbReference type="OrthoDB" id="9789608at2"/>
<feature type="domain" description="VOC" evidence="1">
    <location>
        <begin position="4"/>
        <end position="121"/>
    </location>
</feature>
<name>A0A0F5YA47_9CYAN</name>
<dbReference type="SUPFAM" id="SSF54593">
    <property type="entry name" value="Glyoxalase/Bleomycin resistance protein/Dihydroxybiphenyl dioxygenase"/>
    <property type="match status" value="1"/>
</dbReference>
<dbReference type="PATRIC" id="fig|1637645.4.peg.591"/>
<accession>A0A0F5YA47</accession>
<dbReference type="InterPro" id="IPR029068">
    <property type="entry name" value="Glyas_Bleomycin-R_OHBP_Dase"/>
</dbReference>
<dbReference type="PANTHER" id="PTHR41294:SF1">
    <property type="entry name" value="CADMIUM-INDUCED PROTEIN CADI"/>
    <property type="match status" value="1"/>
</dbReference>
<dbReference type="AlphaFoldDB" id="A0A0F5YA47"/>
<dbReference type="Proteomes" id="UP000033607">
    <property type="component" value="Unassembled WGS sequence"/>
</dbReference>
<comment type="caution">
    <text evidence="2">The sequence shown here is derived from an EMBL/GenBank/DDBJ whole genome shotgun (WGS) entry which is preliminary data.</text>
</comment>
<reference evidence="2 3" key="1">
    <citation type="submission" date="2015-06" db="EMBL/GenBank/DDBJ databases">
        <title>Draft genome assembly of filamentous brackish cyanobacterium Limnoraphis robusta strain CS-951.</title>
        <authorList>
            <person name="Willis A."/>
            <person name="Parks M."/>
            <person name="Burford M.A."/>
        </authorList>
    </citation>
    <scope>NUCLEOTIDE SEQUENCE [LARGE SCALE GENOMIC DNA]</scope>
    <source>
        <strain evidence="2 3">CS-951</strain>
    </source>
</reference>
<dbReference type="Pfam" id="PF00903">
    <property type="entry name" value="Glyoxalase"/>
    <property type="match status" value="1"/>
</dbReference>
<dbReference type="PROSITE" id="PS51819">
    <property type="entry name" value="VOC"/>
    <property type="match status" value="1"/>
</dbReference>
<protein>
    <submittedName>
        <fullName evidence="2">Glyoxalase</fullName>
    </submittedName>
</protein>
<organism evidence="2 3">
    <name type="scientific">Limnoraphis robusta CS-951</name>
    <dbReference type="NCBI Taxonomy" id="1637645"/>
    <lineage>
        <taxon>Bacteria</taxon>
        <taxon>Bacillati</taxon>
        <taxon>Cyanobacteriota</taxon>
        <taxon>Cyanophyceae</taxon>
        <taxon>Oscillatoriophycideae</taxon>
        <taxon>Oscillatoriales</taxon>
        <taxon>Sirenicapillariaceae</taxon>
        <taxon>Limnoraphis</taxon>
    </lineage>
</organism>
<dbReference type="InterPro" id="IPR037523">
    <property type="entry name" value="VOC_core"/>
</dbReference>
<dbReference type="InterPro" id="IPR004360">
    <property type="entry name" value="Glyas_Fos-R_dOase_dom"/>
</dbReference>
<evidence type="ECO:0000313" key="3">
    <source>
        <dbReference type="Proteomes" id="UP000033607"/>
    </source>
</evidence>
<dbReference type="InterPro" id="IPR052393">
    <property type="entry name" value="Cadmium-induced_rsp"/>
</dbReference>
<dbReference type="RefSeq" id="WP_046280968.1">
    <property type="nucleotide sequence ID" value="NZ_LATL02000034.1"/>
</dbReference>
<evidence type="ECO:0000313" key="2">
    <source>
        <dbReference type="EMBL" id="KKD35826.1"/>
    </source>
</evidence>
<evidence type="ECO:0000259" key="1">
    <source>
        <dbReference type="PROSITE" id="PS51819"/>
    </source>
</evidence>